<gene>
    <name evidence="11" type="ORF">GCM10007383_28850</name>
</gene>
<dbReference type="GO" id="GO:0000155">
    <property type="term" value="F:phosphorelay sensor kinase activity"/>
    <property type="evidence" value="ECO:0007669"/>
    <property type="project" value="InterPro"/>
</dbReference>
<accession>A0A918MPF2</accession>
<dbReference type="SUPFAM" id="SSF53335">
    <property type="entry name" value="S-adenosyl-L-methionine-dependent methyltransferases"/>
    <property type="match status" value="1"/>
</dbReference>
<keyword evidence="4" id="KW-0175">Coiled coil</keyword>
<dbReference type="GO" id="GO:0006935">
    <property type="term" value="P:chemotaxis"/>
    <property type="evidence" value="ECO:0007669"/>
    <property type="project" value="UniProtKB-UniRule"/>
</dbReference>
<dbReference type="Pfam" id="PF08448">
    <property type="entry name" value="PAS_4"/>
    <property type="match status" value="1"/>
</dbReference>
<dbReference type="Gene3D" id="3.40.50.150">
    <property type="entry name" value="Vaccinia Virus protein VP39"/>
    <property type="match status" value="1"/>
</dbReference>
<dbReference type="NCBIfam" id="TIGR00229">
    <property type="entry name" value="sensory_box"/>
    <property type="match status" value="1"/>
</dbReference>
<dbReference type="Pfam" id="PF01339">
    <property type="entry name" value="CheB_methylest"/>
    <property type="match status" value="1"/>
</dbReference>
<comment type="catalytic activity">
    <reaction evidence="1">
        <text>ATP + protein L-histidine = ADP + protein N-phospho-L-histidine.</text>
        <dbReference type="EC" id="2.7.13.3"/>
    </reaction>
</comment>
<feature type="active site" evidence="3">
    <location>
        <position position="52"/>
    </location>
</feature>
<feature type="compositionally biased region" description="Polar residues" evidence="5">
    <location>
        <begin position="680"/>
        <end position="695"/>
    </location>
</feature>
<dbReference type="RefSeq" id="WP_034235508.1">
    <property type="nucleotide sequence ID" value="NZ_BMWP01000022.1"/>
</dbReference>
<dbReference type="Gene3D" id="3.30.450.20">
    <property type="entry name" value="PAS domain"/>
    <property type="match status" value="3"/>
</dbReference>
<feature type="region of interest" description="Disordered" evidence="5">
    <location>
        <begin position="636"/>
        <end position="655"/>
    </location>
</feature>
<dbReference type="Pfam" id="PF03705">
    <property type="entry name" value="CheR_N"/>
    <property type="match status" value="1"/>
</dbReference>
<dbReference type="InterPro" id="IPR000014">
    <property type="entry name" value="PAS"/>
</dbReference>
<dbReference type="PROSITE" id="PS50112">
    <property type="entry name" value="PAS"/>
    <property type="match status" value="1"/>
</dbReference>
<dbReference type="Pfam" id="PF08447">
    <property type="entry name" value="PAS_3"/>
    <property type="match status" value="1"/>
</dbReference>
<feature type="coiled-coil region" evidence="4">
    <location>
        <begin position="1139"/>
        <end position="1173"/>
    </location>
</feature>
<dbReference type="InterPro" id="IPR013655">
    <property type="entry name" value="PAS_fold_3"/>
</dbReference>
<dbReference type="GO" id="GO:0008984">
    <property type="term" value="F:protein-glutamate methylesterase activity"/>
    <property type="evidence" value="ECO:0007669"/>
    <property type="project" value="InterPro"/>
</dbReference>
<dbReference type="InterPro" id="IPR001610">
    <property type="entry name" value="PAC"/>
</dbReference>
<dbReference type="FunFam" id="3.30.450.20:FF:000099">
    <property type="entry name" value="Sensory box sensor histidine kinase"/>
    <property type="match status" value="1"/>
</dbReference>
<dbReference type="InterPro" id="IPR050903">
    <property type="entry name" value="Bact_Chemotaxis_MeTrfase"/>
</dbReference>
<dbReference type="SUPFAM" id="SSF52738">
    <property type="entry name" value="Methylesterase CheB, C-terminal domain"/>
    <property type="match status" value="1"/>
</dbReference>
<dbReference type="PRINTS" id="PR00996">
    <property type="entry name" value="CHERMTFRASE"/>
</dbReference>
<dbReference type="SMART" id="SM00388">
    <property type="entry name" value="HisKA"/>
    <property type="match status" value="1"/>
</dbReference>
<dbReference type="GO" id="GO:0006355">
    <property type="term" value="P:regulation of DNA-templated transcription"/>
    <property type="evidence" value="ECO:0007669"/>
    <property type="project" value="InterPro"/>
</dbReference>
<feature type="domain" description="PAS" evidence="7">
    <location>
        <begin position="1001"/>
        <end position="1071"/>
    </location>
</feature>
<dbReference type="InterPro" id="IPR003661">
    <property type="entry name" value="HisK_dim/P_dom"/>
</dbReference>
<evidence type="ECO:0000256" key="1">
    <source>
        <dbReference type="ARBA" id="ARBA00000085"/>
    </source>
</evidence>
<dbReference type="SMART" id="SM00091">
    <property type="entry name" value="PAS"/>
    <property type="match status" value="3"/>
</dbReference>
<dbReference type="SMART" id="SM00138">
    <property type="entry name" value="MeTrc"/>
    <property type="match status" value="1"/>
</dbReference>
<keyword evidence="3" id="KW-0145">Chemotaxis</keyword>
<evidence type="ECO:0000256" key="3">
    <source>
        <dbReference type="PROSITE-ProRule" id="PRU00050"/>
    </source>
</evidence>
<dbReference type="EC" id="2.7.13.3" evidence="2"/>
<feature type="active site" evidence="3">
    <location>
        <position position="146"/>
    </location>
</feature>
<feature type="domain" description="PAC" evidence="8">
    <location>
        <begin position="1074"/>
        <end position="1126"/>
    </location>
</feature>
<evidence type="ECO:0000259" key="8">
    <source>
        <dbReference type="PROSITE" id="PS50113"/>
    </source>
</evidence>
<evidence type="ECO:0000259" key="7">
    <source>
        <dbReference type="PROSITE" id="PS50112"/>
    </source>
</evidence>
<dbReference type="Pfam" id="PF01739">
    <property type="entry name" value="CheR"/>
    <property type="match status" value="1"/>
</dbReference>
<dbReference type="InterPro" id="IPR000780">
    <property type="entry name" value="CheR_MeTrfase"/>
</dbReference>
<dbReference type="InterPro" id="IPR013767">
    <property type="entry name" value="PAS_fold"/>
</dbReference>
<dbReference type="Pfam" id="PF02518">
    <property type="entry name" value="HATPase_c"/>
    <property type="match status" value="1"/>
</dbReference>
<dbReference type="PANTHER" id="PTHR24422:SF27">
    <property type="entry name" value="PROTEIN-GLUTAMATE O-METHYLTRANSFERASE"/>
    <property type="match status" value="1"/>
</dbReference>
<evidence type="ECO:0000259" key="9">
    <source>
        <dbReference type="PROSITE" id="PS50122"/>
    </source>
</evidence>
<feature type="domain" description="Histidine kinase" evidence="6">
    <location>
        <begin position="1173"/>
        <end position="1400"/>
    </location>
</feature>
<dbReference type="Gene3D" id="1.10.287.130">
    <property type="match status" value="1"/>
</dbReference>
<dbReference type="InterPro" id="IPR003594">
    <property type="entry name" value="HATPase_dom"/>
</dbReference>
<reference evidence="11" key="1">
    <citation type="journal article" date="2014" name="Int. J. Syst. Evol. Microbiol.">
        <title>Complete genome sequence of Corynebacterium casei LMG S-19264T (=DSM 44701T), isolated from a smear-ripened cheese.</title>
        <authorList>
            <consortium name="US DOE Joint Genome Institute (JGI-PGF)"/>
            <person name="Walter F."/>
            <person name="Albersmeier A."/>
            <person name="Kalinowski J."/>
            <person name="Ruckert C."/>
        </authorList>
    </citation>
    <scope>NUCLEOTIDE SEQUENCE</scope>
    <source>
        <strain evidence="11">KCTC 12113</strain>
    </source>
</reference>
<reference evidence="11" key="2">
    <citation type="submission" date="2020-09" db="EMBL/GenBank/DDBJ databases">
        <authorList>
            <person name="Sun Q."/>
            <person name="Kim S."/>
        </authorList>
    </citation>
    <scope>NUCLEOTIDE SEQUENCE</scope>
    <source>
        <strain evidence="11">KCTC 12113</strain>
    </source>
</reference>
<evidence type="ECO:0000256" key="5">
    <source>
        <dbReference type="SAM" id="MobiDB-lite"/>
    </source>
</evidence>
<dbReference type="CDD" id="cd00082">
    <property type="entry name" value="HisKA"/>
    <property type="match status" value="1"/>
</dbReference>
<dbReference type="EMBL" id="BMWP01000022">
    <property type="protein sequence ID" value="GGW42508.1"/>
    <property type="molecule type" value="Genomic_DNA"/>
</dbReference>
<dbReference type="InterPro" id="IPR013656">
    <property type="entry name" value="PAS_4"/>
</dbReference>
<organism evidence="11 12">
    <name type="scientific">Arenibacter certesii</name>
    <dbReference type="NCBI Taxonomy" id="228955"/>
    <lineage>
        <taxon>Bacteria</taxon>
        <taxon>Pseudomonadati</taxon>
        <taxon>Bacteroidota</taxon>
        <taxon>Flavobacteriia</taxon>
        <taxon>Flavobacteriales</taxon>
        <taxon>Flavobacteriaceae</taxon>
        <taxon>Arenibacter</taxon>
    </lineage>
</organism>
<dbReference type="PROSITE" id="PS50109">
    <property type="entry name" value="HIS_KIN"/>
    <property type="match status" value="1"/>
</dbReference>
<dbReference type="Proteomes" id="UP000634668">
    <property type="component" value="Unassembled WGS sequence"/>
</dbReference>
<evidence type="ECO:0000259" key="10">
    <source>
        <dbReference type="PROSITE" id="PS50123"/>
    </source>
</evidence>
<dbReference type="InterPro" id="IPR029063">
    <property type="entry name" value="SAM-dependent_MTases_sf"/>
</dbReference>
<dbReference type="SUPFAM" id="SSF55874">
    <property type="entry name" value="ATPase domain of HSP90 chaperone/DNA topoisomerase II/histidine kinase"/>
    <property type="match status" value="1"/>
</dbReference>
<sequence>MELKTPVKTLIKSENSFPVVGIGASAGGLDAFKKLLKAIPESSGMAYVLVQHLDPTHESILQELLQKVTPIPVLEVTDDIKVVPDHVYIIPSNKMMIANNGQLELSPRPEKGVNERNMPIDLFFRSLAEVHQSHSIGVVLSGTATDGTLGLKAIKDNGGITFAQDEESAAYGGMPKNAVQAGVVDFILPPGDIPKKLMEVAHINNGNSAENSAQKEESAIYKQIISLLRIRKGTDFTYYKQTTIHRRILRRIAITRTGEPSAYLKHLRQDKRELDVLYMDLLIPVTEFFRDPEIYDKLHKKVIPTIIANKTSGETIRVWVAGCSTGQEAYSLAIAFREVLVGNASSARLQNVQVFATDLSGAAIEKARSGMYSQSEVKGLTPDQLQRHFTKNKGGYQVNQSIRSSCVFAVHDFLKDPPFSKMDLISCRNVLIYLGGYLQKRALSTFHYALDPKGFLWLGKSETTTGVPSHFIAVDKKDKLFSRIEISRHFIPTTGLSNKQNITDLGGNGKTGNLGIDYQKTADDILLSRFTPAGVVINEAMDIVHFRGSTGRYLEPAPGKASLNIFGMAKQGLAFELRNILHKAKKENGAIVKENIPVRINGDDTRNISIEAIPLPNSVEPHYLVLFHDNEAREGTFSATGKKQSKETDIGGKSKKNQKDLYIQQLLEELAQTREDMRSITESQEAANEELQSANEELMSGSEELQSLNEEMETSKEELHSTNEELMVVHQETIGLNEQLTAARDYAESIVETVHEPLVVLDGDLRVKSANKAFYKTFEVNEKETEGKLIFQLGNKQWDIPTLRNLLLDVLPNESAFEGFEVTWNFPNIGERIMRLNGLEMKLDKEEDKLILLALEDITERTNLRKKEKELFGRYENLLLEAPIAIMVLKGSNYVVELANDAYLGMVKKHKDFIGKPIFESQPELKAQGIRVLLDGVMKSGIPYHGNEVEVMMLREKKGEKGFYNFVYHPIHNDQNRVTSIMVVANEVTEQVIAKRLVEESESHFRQMAERMPAKISNADIAGNVTYFNKNWLNFTGLDFEELREMGYHKIMHPEEMEEFGERLQKAIETGTDMEMEMRFLNKDGDYIWHLNVASPVLDENGKFIMWIGVTTDISEQIRTRKGNLETYKKHSDILEELVVQRTLELKGANDELQEMNQELKRLNKELVSFTFAASHDLQEPLRKIQIFVGRILQEESKDLTDKGKGYFDRILEVANQMRKLIEDLLDFSRLALDDRKFITTDIDQLTADVIRELETTIDEKKATIEFNGLGALQVIPFQFHQLMFNLVGNALKFSRPDIPPYITIKGKIAKGKGLKSKKLVPNKKYCRITVGDNGIGLRPEYGDQIFELFKRLHGKEEYPGTGIGLTIVKRIVENHNGIIKVESELDQGARFDIYIPVVQ</sequence>
<dbReference type="InterPro" id="IPR022641">
    <property type="entry name" value="CheR_N"/>
</dbReference>
<feature type="domain" description="PAC" evidence="8">
    <location>
        <begin position="947"/>
        <end position="1000"/>
    </location>
</feature>
<dbReference type="GO" id="GO:0005737">
    <property type="term" value="C:cytoplasm"/>
    <property type="evidence" value="ECO:0007669"/>
    <property type="project" value="InterPro"/>
</dbReference>
<evidence type="ECO:0000313" key="11">
    <source>
        <dbReference type="EMBL" id="GGW42508.1"/>
    </source>
</evidence>
<dbReference type="GO" id="GO:0000156">
    <property type="term" value="F:phosphorelay response regulator activity"/>
    <property type="evidence" value="ECO:0007669"/>
    <property type="project" value="InterPro"/>
</dbReference>
<dbReference type="InterPro" id="IPR000700">
    <property type="entry name" value="PAS-assoc_C"/>
</dbReference>
<feature type="region of interest" description="Disordered" evidence="5">
    <location>
        <begin position="676"/>
        <end position="702"/>
    </location>
</feature>
<dbReference type="CDD" id="cd00130">
    <property type="entry name" value="PAS"/>
    <property type="match status" value="1"/>
</dbReference>
<dbReference type="GO" id="GO:0008757">
    <property type="term" value="F:S-adenosylmethionine-dependent methyltransferase activity"/>
    <property type="evidence" value="ECO:0007669"/>
    <property type="project" value="InterPro"/>
</dbReference>
<dbReference type="SMART" id="SM00387">
    <property type="entry name" value="HATPase_c"/>
    <property type="match status" value="1"/>
</dbReference>
<dbReference type="InterPro" id="IPR036890">
    <property type="entry name" value="HATPase_C_sf"/>
</dbReference>
<dbReference type="Pfam" id="PF00989">
    <property type="entry name" value="PAS"/>
    <property type="match status" value="1"/>
</dbReference>
<dbReference type="Pfam" id="PF00512">
    <property type="entry name" value="HisKA"/>
    <property type="match status" value="1"/>
</dbReference>
<dbReference type="PROSITE" id="PS50123">
    <property type="entry name" value="CHER"/>
    <property type="match status" value="1"/>
</dbReference>
<dbReference type="InterPro" id="IPR036097">
    <property type="entry name" value="HisK_dim/P_sf"/>
</dbReference>
<comment type="caution">
    <text evidence="11">The sequence shown here is derived from an EMBL/GenBank/DDBJ whole genome shotgun (WGS) entry which is preliminary data.</text>
</comment>
<name>A0A918MPF2_9FLAO</name>
<dbReference type="SUPFAM" id="SSF47384">
    <property type="entry name" value="Homodimeric domain of signal transducing histidine kinase"/>
    <property type="match status" value="1"/>
</dbReference>
<feature type="active site" evidence="3">
    <location>
        <position position="25"/>
    </location>
</feature>
<dbReference type="SUPFAM" id="SSF47757">
    <property type="entry name" value="Chemotaxis receptor methyltransferase CheR, N-terminal domain"/>
    <property type="match status" value="1"/>
</dbReference>
<evidence type="ECO:0000313" key="12">
    <source>
        <dbReference type="Proteomes" id="UP000634668"/>
    </source>
</evidence>
<dbReference type="Gene3D" id="3.40.50.180">
    <property type="entry name" value="Methylesterase CheB, C-terminal domain"/>
    <property type="match status" value="1"/>
</dbReference>
<dbReference type="SUPFAM" id="SSF55785">
    <property type="entry name" value="PYP-like sensor domain (PAS domain)"/>
    <property type="match status" value="3"/>
</dbReference>
<dbReference type="Gene3D" id="3.30.565.10">
    <property type="entry name" value="Histidine kinase-like ATPase, C-terminal domain"/>
    <property type="match status" value="1"/>
</dbReference>
<evidence type="ECO:0000256" key="2">
    <source>
        <dbReference type="ARBA" id="ARBA00012438"/>
    </source>
</evidence>
<feature type="domain" description="CheR-type methyltransferase" evidence="10">
    <location>
        <begin position="221"/>
        <end position="482"/>
    </location>
</feature>
<dbReference type="SMART" id="SM00086">
    <property type="entry name" value="PAC"/>
    <property type="match status" value="2"/>
</dbReference>
<dbReference type="CDD" id="cd16434">
    <property type="entry name" value="CheB-CheR_fusion"/>
    <property type="match status" value="1"/>
</dbReference>
<evidence type="ECO:0000259" key="6">
    <source>
        <dbReference type="PROSITE" id="PS50109"/>
    </source>
</evidence>
<evidence type="ECO:0000256" key="4">
    <source>
        <dbReference type="SAM" id="Coils"/>
    </source>
</evidence>
<dbReference type="InterPro" id="IPR035909">
    <property type="entry name" value="CheB_C"/>
</dbReference>
<protein>
    <recommendedName>
        <fullName evidence="2">histidine kinase</fullName>
        <ecNumber evidence="2">2.7.13.3</ecNumber>
    </recommendedName>
</protein>
<dbReference type="PANTHER" id="PTHR24422">
    <property type="entry name" value="CHEMOTAXIS PROTEIN METHYLTRANSFERASE"/>
    <property type="match status" value="1"/>
</dbReference>
<dbReference type="InterPro" id="IPR000673">
    <property type="entry name" value="Sig_transdc_resp-reg_Me-estase"/>
</dbReference>
<dbReference type="InterPro" id="IPR005467">
    <property type="entry name" value="His_kinase_dom"/>
</dbReference>
<feature type="domain" description="CheB-type methylesterase" evidence="9">
    <location>
        <begin position="13"/>
        <end position="204"/>
    </location>
</feature>
<proteinExistence type="predicted"/>
<dbReference type="InterPro" id="IPR022642">
    <property type="entry name" value="CheR_C"/>
</dbReference>
<keyword evidence="12" id="KW-1185">Reference proteome</keyword>
<dbReference type="PROSITE" id="PS50122">
    <property type="entry name" value="CHEB"/>
    <property type="match status" value="1"/>
</dbReference>
<dbReference type="InterPro" id="IPR035965">
    <property type="entry name" value="PAS-like_dom_sf"/>
</dbReference>
<dbReference type="PROSITE" id="PS50113">
    <property type="entry name" value="PAC"/>
    <property type="match status" value="2"/>
</dbReference>
<keyword evidence="3" id="KW-0378">Hydrolase</keyword>